<dbReference type="InterPro" id="IPR009091">
    <property type="entry name" value="RCC1/BLIP-II"/>
</dbReference>
<keyword evidence="1" id="KW-1133">Transmembrane helix</keyword>
<proteinExistence type="predicted"/>
<dbReference type="Gene3D" id="2.130.10.30">
    <property type="entry name" value="Regulator of chromosome condensation 1/beta-lactamase-inhibitor protein II"/>
    <property type="match status" value="2"/>
</dbReference>
<dbReference type="Proteomes" id="UP001221411">
    <property type="component" value="Unassembled WGS sequence"/>
</dbReference>
<sequence length="474" mass="50512">MLDNVLFYLPLAVALLGLLFTGALALWSFRRRRLAWLAFGLASLGAQVTSALQYTSAFVSMAAQAARPRPTDRHPHSFEFLPPRVLVIVAWSCWVLAVVRLARAARMAEPAESRSWRRPALGLVLIACAIAMLQRVDERLDELVAESLRALFEGTSRLAYRPVEEPEDVDALASIPVRRIELGHRGGGVVGVAVDKDGRVFQWNAYARHAPAEAISLPGPLDAAFADEWHACGITTDGHASCAPFPSWTGTLGVAKRLGDGPVTLLAPAPDIEDGARICGLLADGTARCWGSKTVGDLEETQGLPFGAGFRAMTPAFGYVGCAAGQDGHARCWRLRSRREVLGGEVAGLEDVIALSSSIERACAIDRKNAVACWELEPARGRVGWTALPVAGLRAVQVSVAPTHTCAVTVEGKVACWGSNPWGELCDGTTDDHTQPVTAVGVSDAVMVSTQVGTTCILRASGAVACCGQQRRFD</sequence>
<keyword evidence="3" id="KW-1185">Reference proteome</keyword>
<evidence type="ECO:0000313" key="3">
    <source>
        <dbReference type="Proteomes" id="UP001221411"/>
    </source>
</evidence>
<comment type="caution">
    <text evidence="2">The sequence shown here is derived from an EMBL/GenBank/DDBJ whole genome shotgun (WGS) entry which is preliminary data.</text>
</comment>
<feature type="transmembrane region" description="Helical" evidence="1">
    <location>
        <begin position="120"/>
        <end position="136"/>
    </location>
</feature>
<dbReference type="SUPFAM" id="SSF50985">
    <property type="entry name" value="RCC1/BLIP-II"/>
    <property type="match status" value="1"/>
</dbReference>
<evidence type="ECO:0000313" key="2">
    <source>
        <dbReference type="EMBL" id="MDC0747306.1"/>
    </source>
</evidence>
<organism evidence="2 3">
    <name type="scientific">Polyangium mundeleinium</name>
    <dbReference type="NCBI Taxonomy" id="2995306"/>
    <lineage>
        <taxon>Bacteria</taxon>
        <taxon>Pseudomonadati</taxon>
        <taxon>Myxococcota</taxon>
        <taxon>Polyangia</taxon>
        <taxon>Polyangiales</taxon>
        <taxon>Polyangiaceae</taxon>
        <taxon>Polyangium</taxon>
    </lineage>
</organism>
<name>A0ABT5EZN9_9BACT</name>
<reference evidence="2 3" key="1">
    <citation type="submission" date="2022-11" db="EMBL/GenBank/DDBJ databases">
        <title>Minimal conservation of predation-associated metabolite biosynthetic gene clusters underscores biosynthetic potential of Myxococcota including descriptions for ten novel species: Archangium lansinium sp. nov., Myxococcus landrumus sp. nov., Nannocystis bai.</title>
        <authorList>
            <person name="Ahearne A."/>
            <person name="Stevens C."/>
            <person name="Dowd S."/>
        </authorList>
    </citation>
    <scope>NUCLEOTIDE SEQUENCE [LARGE SCALE GENOMIC DNA]</scope>
    <source>
        <strain evidence="2 3">RJM3</strain>
    </source>
</reference>
<evidence type="ECO:0000256" key="1">
    <source>
        <dbReference type="SAM" id="Phobius"/>
    </source>
</evidence>
<feature type="transmembrane region" description="Helical" evidence="1">
    <location>
        <begin position="81"/>
        <end position="99"/>
    </location>
</feature>
<feature type="transmembrane region" description="Helical" evidence="1">
    <location>
        <begin position="34"/>
        <end position="61"/>
    </location>
</feature>
<keyword evidence="1" id="KW-0472">Membrane</keyword>
<feature type="transmembrane region" description="Helical" evidence="1">
    <location>
        <begin position="6"/>
        <end position="27"/>
    </location>
</feature>
<protein>
    <submittedName>
        <fullName evidence="2">RCC1 domain-containing protein</fullName>
    </submittedName>
</protein>
<gene>
    <name evidence="2" type="ORF">POL67_38610</name>
</gene>
<keyword evidence="1" id="KW-0812">Transmembrane</keyword>
<accession>A0ABT5EZN9</accession>
<dbReference type="RefSeq" id="WP_271925710.1">
    <property type="nucleotide sequence ID" value="NZ_JAQNDO010000001.1"/>
</dbReference>
<dbReference type="EMBL" id="JAQNDO010000001">
    <property type="protein sequence ID" value="MDC0747306.1"/>
    <property type="molecule type" value="Genomic_DNA"/>
</dbReference>